<dbReference type="EMBL" id="JAMGZJ010000073">
    <property type="protein sequence ID" value="MCU6668888.1"/>
    <property type="molecule type" value="Genomic_DNA"/>
</dbReference>
<accession>A0A9J6QAT1</accession>
<protein>
    <submittedName>
        <fullName evidence="1">Uncharacterized protein</fullName>
    </submittedName>
</protein>
<sequence>MKKYGVYGTDYGGECQHVLQQMRGLDGDGKCEAAKSYLFFSHLSKGGGMNQDFQDIKNEFDQYEPDVGEGIALTRYESLSKRLAPWFFNQDVANKRRLLQKLDEGEKEIGTQNKYDWFEALNRYKPDGR</sequence>
<evidence type="ECO:0000313" key="2">
    <source>
        <dbReference type="Proteomes" id="UP001061282"/>
    </source>
</evidence>
<comment type="caution">
    <text evidence="1">The sequence shown here is derived from an EMBL/GenBank/DDBJ whole genome shotgun (WGS) entry which is preliminary data.</text>
</comment>
<gene>
    <name evidence="1" type="ORF">M8013_09010</name>
</gene>
<dbReference type="Proteomes" id="UP001061282">
    <property type="component" value="Unassembled WGS sequence"/>
</dbReference>
<keyword evidence="2" id="KW-1185">Reference proteome</keyword>
<proteinExistence type="predicted"/>
<evidence type="ECO:0000313" key="1">
    <source>
        <dbReference type="EMBL" id="MCU6668888.1"/>
    </source>
</evidence>
<dbReference type="RefSeq" id="WP_271267460.1">
    <property type="nucleotide sequence ID" value="NZ_JAMGZJ010000073.1"/>
</dbReference>
<organism evidence="1 2">
    <name type="scientific">Silvania confinis</name>
    <dbReference type="NCBI Taxonomy" id="2926470"/>
    <lineage>
        <taxon>Bacteria</taxon>
        <taxon>Pseudomonadati</taxon>
        <taxon>Pseudomonadota</taxon>
        <taxon>Gammaproteobacteria</taxon>
        <taxon>Enterobacterales</taxon>
        <taxon>Enterobacteriaceae</taxon>
        <taxon>Silvania</taxon>
    </lineage>
</organism>
<name>A0A9J6QAT1_9ENTR</name>
<reference evidence="1" key="1">
    <citation type="submission" date="2022-05" db="EMBL/GenBank/DDBJ databases">
        <title>Description of a novel species of Leclercia; Leclercia tamurae and the Proposal for a Novel Genus Silvania gen. nov. Containing Two Novel Species Silvania hatchlandensis sp. nov. and Silvania confinis sp. nov. Isolated from the Rhizosphere of Oak.</title>
        <authorList>
            <person name="Maddock D.W."/>
            <person name="Brady C.L."/>
            <person name="Denman S."/>
            <person name="Arnold D."/>
        </authorList>
    </citation>
    <scope>NUCLEOTIDE SEQUENCE</scope>
    <source>
        <strain evidence="1">H4N4</strain>
    </source>
</reference>
<dbReference type="AlphaFoldDB" id="A0A9J6QAT1"/>